<dbReference type="Proteomes" id="UP001386955">
    <property type="component" value="Unassembled WGS sequence"/>
</dbReference>
<sequence>MEVQRGKKRIEKDLNSSFEEGWMSVRNSSQKTWFDKLQLSMRVKSKTRAISKEVPKERKTQALRLSTEYPRKVGSSHMQMWSRIQKGLSEAKSKVKVQSWFSEIIQWEPSITDKERKVWFKCFGVPVHAWKDDFFSDAWFVLWKGDEHLSESSFSSVGEEEIGLVLMEQRLGVLKHESSIKFDMDDGIKITSLAPLCLTTSKNATSLVIRMWPLKEIRSVDELGSGGRRRTIRIR</sequence>
<comment type="caution">
    <text evidence="1">The sequence shown here is derived from an EMBL/GenBank/DDBJ whole genome shotgun (WGS) entry which is preliminary data.</text>
</comment>
<evidence type="ECO:0000313" key="2">
    <source>
        <dbReference type="Proteomes" id="UP001386955"/>
    </source>
</evidence>
<protein>
    <recommendedName>
        <fullName evidence="3">DUF4283 domain-containing protein</fullName>
    </recommendedName>
</protein>
<name>A0AAN9SE74_PSOTE</name>
<reference evidence="1 2" key="1">
    <citation type="submission" date="2024-01" db="EMBL/GenBank/DDBJ databases">
        <title>The genomes of 5 underutilized Papilionoideae crops provide insights into root nodulation and disease resistanc.</title>
        <authorList>
            <person name="Jiang F."/>
        </authorList>
    </citation>
    <scope>NUCLEOTIDE SEQUENCE [LARGE SCALE GENOMIC DNA]</scope>
    <source>
        <strain evidence="1">DUOXIRENSHENG_FW03</strain>
        <tissue evidence="1">Leaves</tissue>
    </source>
</reference>
<dbReference type="AlphaFoldDB" id="A0AAN9SE74"/>
<dbReference type="EMBL" id="JAYMYS010000005">
    <property type="protein sequence ID" value="KAK7391812.1"/>
    <property type="molecule type" value="Genomic_DNA"/>
</dbReference>
<keyword evidence="2" id="KW-1185">Reference proteome</keyword>
<organism evidence="1 2">
    <name type="scientific">Psophocarpus tetragonolobus</name>
    <name type="common">Winged bean</name>
    <name type="synonym">Dolichos tetragonolobus</name>
    <dbReference type="NCBI Taxonomy" id="3891"/>
    <lineage>
        <taxon>Eukaryota</taxon>
        <taxon>Viridiplantae</taxon>
        <taxon>Streptophyta</taxon>
        <taxon>Embryophyta</taxon>
        <taxon>Tracheophyta</taxon>
        <taxon>Spermatophyta</taxon>
        <taxon>Magnoliopsida</taxon>
        <taxon>eudicotyledons</taxon>
        <taxon>Gunneridae</taxon>
        <taxon>Pentapetalae</taxon>
        <taxon>rosids</taxon>
        <taxon>fabids</taxon>
        <taxon>Fabales</taxon>
        <taxon>Fabaceae</taxon>
        <taxon>Papilionoideae</taxon>
        <taxon>50 kb inversion clade</taxon>
        <taxon>NPAAA clade</taxon>
        <taxon>indigoferoid/millettioid clade</taxon>
        <taxon>Phaseoleae</taxon>
        <taxon>Psophocarpus</taxon>
    </lineage>
</organism>
<evidence type="ECO:0008006" key="3">
    <source>
        <dbReference type="Google" id="ProtNLM"/>
    </source>
</evidence>
<gene>
    <name evidence="1" type="ORF">VNO78_20234</name>
</gene>
<evidence type="ECO:0000313" key="1">
    <source>
        <dbReference type="EMBL" id="KAK7391812.1"/>
    </source>
</evidence>
<accession>A0AAN9SE74</accession>
<proteinExistence type="predicted"/>